<sequence length="198" mass="23143">MLENGIVLINTLNRFRNENRYGLEIGDRGEGTQKTNMRGKPIDLTNEKTIPPSIKRNILEGRLKGKGKLTIFGHINESIQDCYVYSMSKSNKHLKEWYAIAKYDAIVEITNLTAFIEALTKCINQINPSVKTCSFQPIEYIDRREQEFEQQTETHPIFVKENRHSWQEEFRLVWDVGGKEIDRIKMNCPKIKNLIRLI</sequence>
<evidence type="ECO:0000313" key="2">
    <source>
        <dbReference type="EMBL" id="PIQ72538.1"/>
    </source>
</evidence>
<protein>
    <submittedName>
        <fullName evidence="2">Uncharacterized protein</fullName>
    </submittedName>
</protein>
<organism evidence="2 3">
    <name type="scientific">Candidatus Roizmanbacteria bacterium CG11_big_fil_rev_8_21_14_0_20_35_14</name>
    <dbReference type="NCBI Taxonomy" id="1974855"/>
    <lineage>
        <taxon>Bacteria</taxon>
        <taxon>Candidatus Roizmaniibacteriota</taxon>
    </lineage>
</organism>
<gene>
    <name evidence="2" type="ORF">COV86_02385</name>
</gene>
<dbReference type="AlphaFoldDB" id="A0A2H0KMR0"/>
<comment type="caution">
    <text evidence="2">The sequence shown here is derived from an EMBL/GenBank/DDBJ whole genome shotgun (WGS) entry which is preliminary data.</text>
</comment>
<accession>A0A2H0KMR0</accession>
<evidence type="ECO:0000256" key="1">
    <source>
        <dbReference type="SAM" id="MobiDB-lite"/>
    </source>
</evidence>
<feature type="region of interest" description="Disordered" evidence="1">
    <location>
        <begin position="26"/>
        <end position="46"/>
    </location>
</feature>
<proteinExistence type="predicted"/>
<dbReference type="Proteomes" id="UP000229570">
    <property type="component" value="Unassembled WGS sequence"/>
</dbReference>
<reference evidence="2 3" key="1">
    <citation type="submission" date="2017-09" db="EMBL/GenBank/DDBJ databases">
        <title>Depth-based differentiation of microbial function through sediment-hosted aquifers and enrichment of novel symbionts in the deep terrestrial subsurface.</title>
        <authorList>
            <person name="Probst A.J."/>
            <person name="Ladd B."/>
            <person name="Jarett J.K."/>
            <person name="Geller-Mcgrath D.E."/>
            <person name="Sieber C.M."/>
            <person name="Emerson J.B."/>
            <person name="Anantharaman K."/>
            <person name="Thomas B.C."/>
            <person name="Malmstrom R."/>
            <person name="Stieglmeier M."/>
            <person name="Klingl A."/>
            <person name="Woyke T."/>
            <person name="Ryan C.M."/>
            <person name="Banfield J.F."/>
        </authorList>
    </citation>
    <scope>NUCLEOTIDE SEQUENCE [LARGE SCALE GENOMIC DNA]</scope>
    <source>
        <strain evidence="2">CG11_big_fil_rev_8_21_14_0_20_35_14</strain>
    </source>
</reference>
<name>A0A2H0KMR0_9BACT</name>
<evidence type="ECO:0000313" key="3">
    <source>
        <dbReference type="Proteomes" id="UP000229570"/>
    </source>
</evidence>
<dbReference type="EMBL" id="PCVL01000030">
    <property type="protein sequence ID" value="PIQ72538.1"/>
    <property type="molecule type" value="Genomic_DNA"/>
</dbReference>